<feature type="transmembrane region" description="Helical" evidence="2">
    <location>
        <begin position="6"/>
        <end position="24"/>
    </location>
</feature>
<dbReference type="InterPro" id="IPR053779">
    <property type="entry name" value="GlpR"/>
</dbReference>
<dbReference type="RefSeq" id="WP_179816728.1">
    <property type="nucleotide sequence ID" value="NZ_JACBZD010000002.1"/>
</dbReference>
<sequence length="372" mass="39724">MSSSGLIYAVIVGAWAAYLVPMWLRRQDELNEGRPTERFTTAIRLLSGRAALERRYARALAGRDDDHGVDTLGDFRTPAPGPGTADADAADSGTAARATAAVDQPADSDDPADTADAVEHAAHAEAASPLRGSAAGPRRAVPGHPAGTPGRAALLARRRRVVSVLFLLFTIGALAAAFGGLALLWAPLVPGLLLSLYIGYLRRQERRRYLVQLDHRRAAEAARRLHAEGRARRAEAARAAERDDPAAAPATPLPPVVEPTSRSRAMVEETDHAEWVDSVRGAAPDRDSWEPVAVPLPTYVTAPVAPRNTGPLDLDAPDTWSSARTTPAQPGRTQPGRTQPGRTQPGRTPLYDQYADPSAAPYTEDRPRAANE</sequence>
<feature type="region of interest" description="Disordered" evidence="1">
    <location>
        <begin position="224"/>
        <end position="265"/>
    </location>
</feature>
<feature type="compositionally biased region" description="Basic and acidic residues" evidence="1">
    <location>
        <begin position="224"/>
        <end position="245"/>
    </location>
</feature>
<evidence type="ECO:0000256" key="1">
    <source>
        <dbReference type="SAM" id="MobiDB-lite"/>
    </source>
</evidence>
<evidence type="ECO:0000256" key="2">
    <source>
        <dbReference type="SAM" id="Phobius"/>
    </source>
</evidence>
<dbReference type="AlphaFoldDB" id="A0A853A4H8"/>
<feature type="transmembrane region" description="Helical" evidence="2">
    <location>
        <begin position="161"/>
        <end position="178"/>
    </location>
</feature>
<dbReference type="EMBL" id="JACBZD010000002">
    <property type="protein sequence ID" value="NYI07784.1"/>
    <property type="molecule type" value="Genomic_DNA"/>
</dbReference>
<proteinExistence type="predicted"/>
<comment type="caution">
    <text evidence="3">The sequence shown here is derived from an EMBL/GenBank/DDBJ whole genome shotgun (WGS) entry which is preliminary data.</text>
</comment>
<protein>
    <submittedName>
        <fullName evidence="3">Uncharacterized protein</fullName>
    </submittedName>
</protein>
<feature type="compositionally biased region" description="Low complexity" evidence="1">
    <location>
        <begin position="82"/>
        <end position="105"/>
    </location>
</feature>
<keyword evidence="2" id="KW-0812">Transmembrane</keyword>
<feature type="transmembrane region" description="Helical" evidence="2">
    <location>
        <begin position="184"/>
        <end position="201"/>
    </location>
</feature>
<feature type="compositionally biased region" description="Basic and acidic residues" evidence="1">
    <location>
        <begin position="363"/>
        <end position="372"/>
    </location>
</feature>
<feature type="region of interest" description="Disordered" evidence="1">
    <location>
        <begin position="302"/>
        <end position="372"/>
    </location>
</feature>
<reference evidence="3 4" key="1">
    <citation type="submission" date="2020-07" db="EMBL/GenBank/DDBJ databases">
        <title>Sequencing the genomes of 1000 actinobacteria strains.</title>
        <authorList>
            <person name="Klenk H.-P."/>
        </authorList>
    </citation>
    <scope>NUCLEOTIDE SEQUENCE [LARGE SCALE GENOMIC DNA]</scope>
    <source>
        <strain evidence="3 4">DSM 42178</strain>
    </source>
</reference>
<organism evidence="3 4">
    <name type="scientific">Allostreptomyces psammosilenae</name>
    <dbReference type="NCBI Taxonomy" id="1892865"/>
    <lineage>
        <taxon>Bacteria</taxon>
        <taxon>Bacillati</taxon>
        <taxon>Actinomycetota</taxon>
        <taxon>Actinomycetes</taxon>
        <taxon>Kitasatosporales</taxon>
        <taxon>Streptomycetaceae</taxon>
        <taxon>Allostreptomyces</taxon>
    </lineage>
</organism>
<accession>A0A853A4H8</accession>
<evidence type="ECO:0000313" key="3">
    <source>
        <dbReference type="EMBL" id="NYI07784.1"/>
    </source>
</evidence>
<feature type="compositionally biased region" description="Polar residues" evidence="1">
    <location>
        <begin position="319"/>
        <end position="346"/>
    </location>
</feature>
<name>A0A853A4H8_9ACTN</name>
<keyword evidence="4" id="KW-1185">Reference proteome</keyword>
<feature type="region of interest" description="Disordered" evidence="1">
    <location>
        <begin position="67"/>
        <end position="147"/>
    </location>
</feature>
<gene>
    <name evidence="3" type="ORF">FHU37_004813</name>
</gene>
<dbReference type="NCBIfam" id="NF045516">
    <property type="entry name" value="GlpR"/>
    <property type="match status" value="1"/>
</dbReference>
<keyword evidence="2" id="KW-1133">Transmembrane helix</keyword>
<dbReference type="Proteomes" id="UP000567795">
    <property type="component" value="Unassembled WGS sequence"/>
</dbReference>
<evidence type="ECO:0000313" key="4">
    <source>
        <dbReference type="Proteomes" id="UP000567795"/>
    </source>
</evidence>
<keyword evidence="2" id="KW-0472">Membrane</keyword>